<evidence type="ECO:0000256" key="3">
    <source>
        <dbReference type="ARBA" id="ARBA00022827"/>
    </source>
</evidence>
<dbReference type="Proteomes" id="UP000323067">
    <property type="component" value="Chromosome iv"/>
</dbReference>
<dbReference type="SUPFAM" id="SSF56176">
    <property type="entry name" value="FAD-binding/transporter-associated domain-like"/>
    <property type="match status" value="1"/>
</dbReference>
<gene>
    <name evidence="7" type="ORF">A9K55_003466</name>
</gene>
<evidence type="ECO:0000256" key="1">
    <source>
        <dbReference type="ARBA" id="ARBA00005466"/>
    </source>
</evidence>
<organism evidence="7 8">
    <name type="scientific">Cordyceps militaris</name>
    <name type="common">Caterpillar fungus</name>
    <name type="synonym">Clavaria militaris</name>
    <dbReference type="NCBI Taxonomy" id="73501"/>
    <lineage>
        <taxon>Eukaryota</taxon>
        <taxon>Fungi</taxon>
        <taxon>Dikarya</taxon>
        <taxon>Ascomycota</taxon>
        <taxon>Pezizomycotina</taxon>
        <taxon>Sordariomycetes</taxon>
        <taxon>Hypocreomycetidae</taxon>
        <taxon>Hypocreales</taxon>
        <taxon>Cordycipitaceae</taxon>
        <taxon>Cordyceps</taxon>
    </lineage>
</organism>
<dbReference type="InterPro" id="IPR016169">
    <property type="entry name" value="FAD-bd_PCMH_sub2"/>
</dbReference>
<reference evidence="7 8" key="1">
    <citation type="journal article" date="2017" name="BMC Genomics">
        <title>Chromosome level assembly and secondary metabolite potential of the parasitic fungus Cordyceps militaris.</title>
        <authorList>
            <person name="Kramer G.J."/>
            <person name="Nodwell J.R."/>
        </authorList>
    </citation>
    <scope>NUCLEOTIDE SEQUENCE [LARGE SCALE GENOMIC DNA]</scope>
    <source>
        <strain evidence="7 8">ATCC 34164</strain>
    </source>
</reference>
<dbReference type="EMBL" id="CP023322">
    <property type="protein sequence ID" value="ATY59775.1"/>
    <property type="molecule type" value="Genomic_DNA"/>
</dbReference>
<dbReference type="AlphaFoldDB" id="A0A2H4S9I2"/>
<evidence type="ECO:0000313" key="8">
    <source>
        <dbReference type="Proteomes" id="UP000323067"/>
    </source>
</evidence>
<feature type="transmembrane region" description="Helical" evidence="5">
    <location>
        <begin position="49"/>
        <end position="68"/>
    </location>
</feature>
<dbReference type="VEuPathDB" id="FungiDB:A9K55_003466"/>
<dbReference type="Gene3D" id="3.40.462.20">
    <property type="match status" value="1"/>
</dbReference>
<dbReference type="GO" id="GO:0016491">
    <property type="term" value="F:oxidoreductase activity"/>
    <property type="evidence" value="ECO:0007669"/>
    <property type="project" value="UniProtKB-KW"/>
</dbReference>
<dbReference type="OrthoDB" id="2151789at2759"/>
<dbReference type="VEuPathDB" id="FungiDB:CCM_06104"/>
<keyword evidence="5" id="KW-0812">Transmembrane</keyword>
<dbReference type="Gene3D" id="3.30.465.10">
    <property type="match status" value="1"/>
</dbReference>
<evidence type="ECO:0000256" key="2">
    <source>
        <dbReference type="ARBA" id="ARBA00022630"/>
    </source>
</evidence>
<keyword evidence="2" id="KW-0285">Flavoprotein</keyword>
<protein>
    <submittedName>
        <fullName evidence="7">FAD-type 2</fullName>
    </submittedName>
</protein>
<dbReference type="GO" id="GO:0071949">
    <property type="term" value="F:FAD binding"/>
    <property type="evidence" value="ECO:0007669"/>
    <property type="project" value="InterPro"/>
</dbReference>
<sequence>MQTCGDGDGHASGAMYTGNLAASAATAGYVVLAEGGIELAKSLMTMTRLLAAILPLLALLIANVHATLKPTSDTKAVCDALRARYPDKLVWDPLGPYGITTLGRSSAYNSANLDYWNAASSLNRAACAFFPAATDEVAFAVQTLNRYESVRFALKAGGHNPNLGWSSVSGGVLVAFRPNFQTAQPAADGKTVVIGAGCKWEDVYGVLQPLGKTVTGGRLGDVGTTGLLLGGGLSYLSAQHGFACDNVLNFETVLANGTVAHANATSNPDLFFALCGGGNRYAVVTKITMEVFESGVGGQIWGGVRTYTEDKHAAILAAVARFTSENTDPKAAIIPTFDFAGVLALSVPVILVTFFYDDVAVPAGIFDAFDAVRPLSDSTGVRTFVKLTEEILGGDMKGLRFRIGVNSFPAMPGANMTAFLTDHYDLVKRRSVEAALKEPLDFKIFAFAVQPMPRVIAQASRDRNGVNALGVDPDHGDRVWIEYDLAWANPLCDVLCTQWLKSMVQEAHDLHVEKYSGIYPTNYQSGDLETLSYNPIFMNDALDSQPVLKSYGEQNRARLMAIQSAYDPHGFLMNRQDGPAF</sequence>
<evidence type="ECO:0000259" key="6">
    <source>
        <dbReference type="PROSITE" id="PS51387"/>
    </source>
</evidence>
<dbReference type="PANTHER" id="PTHR42973">
    <property type="entry name" value="BINDING OXIDOREDUCTASE, PUTATIVE (AFU_ORTHOLOGUE AFUA_1G17690)-RELATED"/>
    <property type="match status" value="1"/>
</dbReference>
<dbReference type="InterPro" id="IPR006094">
    <property type="entry name" value="Oxid_FAD_bind_N"/>
</dbReference>
<dbReference type="Pfam" id="PF01565">
    <property type="entry name" value="FAD_binding_4"/>
    <property type="match status" value="1"/>
</dbReference>
<keyword evidence="3" id="KW-0274">FAD</keyword>
<dbReference type="InterPro" id="IPR016166">
    <property type="entry name" value="FAD-bd_PCMH"/>
</dbReference>
<name>A0A2H4S9I2_CORMI</name>
<proteinExistence type="inferred from homology"/>
<feature type="domain" description="FAD-binding PCMH-type" evidence="6">
    <location>
        <begin position="121"/>
        <end position="294"/>
    </location>
</feature>
<dbReference type="InterPro" id="IPR016167">
    <property type="entry name" value="FAD-bd_PCMH_sub1"/>
</dbReference>
<evidence type="ECO:0000313" key="7">
    <source>
        <dbReference type="EMBL" id="ATY59775.1"/>
    </source>
</evidence>
<dbReference type="InterPro" id="IPR050416">
    <property type="entry name" value="FAD-linked_Oxidoreductase"/>
</dbReference>
<dbReference type="PROSITE" id="PS51387">
    <property type="entry name" value="FAD_PCMH"/>
    <property type="match status" value="1"/>
</dbReference>
<keyword evidence="5" id="KW-1133">Transmembrane helix</keyword>
<comment type="similarity">
    <text evidence="1">Belongs to the oxygen-dependent FAD-linked oxidoreductase family.</text>
</comment>
<keyword evidence="5" id="KW-0472">Membrane</keyword>
<evidence type="ECO:0000256" key="4">
    <source>
        <dbReference type="ARBA" id="ARBA00023002"/>
    </source>
</evidence>
<dbReference type="Gene3D" id="3.30.43.10">
    <property type="entry name" value="Uridine Diphospho-n-acetylenolpyruvylglucosamine Reductase, domain 2"/>
    <property type="match status" value="1"/>
</dbReference>
<dbReference type="PANTHER" id="PTHR42973:SF13">
    <property type="entry name" value="FAD-BINDING PCMH-TYPE DOMAIN-CONTAINING PROTEIN"/>
    <property type="match status" value="1"/>
</dbReference>
<keyword evidence="4" id="KW-0560">Oxidoreductase</keyword>
<accession>A0A2H4S9I2</accession>
<evidence type="ECO:0000256" key="5">
    <source>
        <dbReference type="SAM" id="Phobius"/>
    </source>
</evidence>
<dbReference type="InterPro" id="IPR036318">
    <property type="entry name" value="FAD-bd_PCMH-like_sf"/>
</dbReference>
<feature type="transmembrane region" description="Helical" evidence="5">
    <location>
        <begin position="20"/>
        <end position="37"/>
    </location>
</feature>